<gene>
    <name evidence="1" type="ORF">UY3_08503</name>
</gene>
<reference evidence="2" key="1">
    <citation type="journal article" date="2013" name="Nat. Genet.">
        <title>The draft genomes of soft-shell turtle and green sea turtle yield insights into the development and evolution of the turtle-specific body plan.</title>
        <authorList>
            <person name="Wang Z."/>
            <person name="Pascual-Anaya J."/>
            <person name="Zadissa A."/>
            <person name="Li W."/>
            <person name="Niimura Y."/>
            <person name="Huang Z."/>
            <person name="Li C."/>
            <person name="White S."/>
            <person name="Xiong Z."/>
            <person name="Fang D."/>
            <person name="Wang B."/>
            <person name="Ming Y."/>
            <person name="Chen Y."/>
            <person name="Zheng Y."/>
            <person name="Kuraku S."/>
            <person name="Pignatelli M."/>
            <person name="Herrero J."/>
            <person name="Beal K."/>
            <person name="Nozawa M."/>
            <person name="Li Q."/>
            <person name="Wang J."/>
            <person name="Zhang H."/>
            <person name="Yu L."/>
            <person name="Shigenobu S."/>
            <person name="Wang J."/>
            <person name="Liu J."/>
            <person name="Flicek P."/>
            <person name="Searle S."/>
            <person name="Wang J."/>
            <person name="Kuratani S."/>
            <person name="Yin Y."/>
            <person name="Aken B."/>
            <person name="Zhang G."/>
            <person name="Irie N."/>
        </authorList>
    </citation>
    <scope>NUCLEOTIDE SEQUENCE [LARGE SCALE GENOMIC DNA]</scope>
</reference>
<keyword evidence="2" id="KW-1185">Reference proteome</keyword>
<organism evidence="1 2">
    <name type="scientific">Chelonia mydas</name>
    <name type="common">Green sea-turtle</name>
    <name type="synonym">Chelonia agassizi</name>
    <dbReference type="NCBI Taxonomy" id="8469"/>
    <lineage>
        <taxon>Eukaryota</taxon>
        <taxon>Metazoa</taxon>
        <taxon>Chordata</taxon>
        <taxon>Craniata</taxon>
        <taxon>Vertebrata</taxon>
        <taxon>Euteleostomi</taxon>
        <taxon>Archelosauria</taxon>
        <taxon>Testudinata</taxon>
        <taxon>Testudines</taxon>
        <taxon>Cryptodira</taxon>
        <taxon>Durocryptodira</taxon>
        <taxon>Americhelydia</taxon>
        <taxon>Chelonioidea</taxon>
        <taxon>Cheloniidae</taxon>
        <taxon>Chelonia</taxon>
    </lineage>
</organism>
<dbReference type="AlphaFoldDB" id="M7BB02"/>
<protein>
    <submittedName>
        <fullName evidence="1">Uncharacterized protein</fullName>
    </submittedName>
</protein>
<evidence type="ECO:0000313" key="2">
    <source>
        <dbReference type="Proteomes" id="UP000031443"/>
    </source>
</evidence>
<proteinExistence type="predicted"/>
<name>M7BB02_CHEMY</name>
<accession>M7BB02</accession>
<dbReference type="Proteomes" id="UP000031443">
    <property type="component" value="Unassembled WGS sequence"/>
</dbReference>
<dbReference type="EMBL" id="KB532689">
    <property type="protein sequence ID" value="EMP34334.1"/>
    <property type="molecule type" value="Genomic_DNA"/>
</dbReference>
<evidence type="ECO:0000313" key="1">
    <source>
        <dbReference type="EMBL" id="EMP34334.1"/>
    </source>
</evidence>
<sequence length="78" mass="8495">MPVPEDLSTSTGGQQKNDRVLVEKGADNLLGCPWNDGIEKPASCDAVPKTPTNHYPADKPSSLSPDNFYDYVYTYSGM</sequence>